<proteinExistence type="inferred from homology"/>
<comment type="similarity">
    <text evidence="1">Belongs to the ABC transporter superfamily.</text>
</comment>
<dbReference type="EMBL" id="BNFF01000002">
    <property type="protein sequence ID" value="GHK57289.1"/>
    <property type="molecule type" value="Genomic_DNA"/>
</dbReference>
<dbReference type="InterPro" id="IPR027417">
    <property type="entry name" value="P-loop_NTPase"/>
</dbReference>
<keyword evidence="2" id="KW-0813">Transport</keyword>
<keyword evidence="3" id="KW-0547">Nucleotide-binding</keyword>
<evidence type="ECO:0000256" key="2">
    <source>
        <dbReference type="ARBA" id="ARBA00022448"/>
    </source>
</evidence>
<evidence type="ECO:0000256" key="3">
    <source>
        <dbReference type="ARBA" id="ARBA00022741"/>
    </source>
</evidence>
<dbReference type="PANTHER" id="PTHR43776:SF7">
    <property type="entry name" value="D,D-DIPEPTIDE TRANSPORT ATP-BINDING PROTEIN DDPF-RELATED"/>
    <property type="match status" value="1"/>
</dbReference>
<evidence type="ECO:0000313" key="6">
    <source>
        <dbReference type="Proteomes" id="UP000655094"/>
    </source>
</evidence>
<gene>
    <name evidence="5" type="ORF">KPZU09_70250</name>
</gene>
<dbReference type="GO" id="GO:0005524">
    <property type="term" value="F:ATP binding"/>
    <property type="evidence" value="ECO:0007669"/>
    <property type="project" value="UniProtKB-KW"/>
</dbReference>
<evidence type="ECO:0000313" key="5">
    <source>
        <dbReference type="EMBL" id="GHK57289.1"/>
    </source>
</evidence>
<dbReference type="Gene3D" id="3.40.50.300">
    <property type="entry name" value="P-loop containing nucleotide triphosphate hydrolases"/>
    <property type="match status" value="1"/>
</dbReference>
<reference evidence="5" key="1">
    <citation type="submission" date="2020-10" db="EMBL/GenBank/DDBJ databases">
        <title>Genome Sequence of ESBL Producing Zambian Clinical Strains.</title>
        <authorList>
            <person name="Shawa M."/>
            <person name="Furuta Y."/>
            <person name="Simbotwe M."/>
            <person name="Mulenga E."/>
            <person name="Mubanga M."/>
            <person name="Mulenga G."/>
            <person name="Kaile C."/>
            <person name="Zorigt T."/>
            <person name="Hang'ombe B."/>
            <person name="Higashi H."/>
        </authorList>
    </citation>
    <scope>NUCLEOTIDE SEQUENCE</scope>
    <source>
        <strain evidence="5">Zam_UTH_09</strain>
    </source>
</reference>
<evidence type="ECO:0008006" key="7">
    <source>
        <dbReference type="Google" id="ProtNLM"/>
    </source>
</evidence>
<dbReference type="AlphaFoldDB" id="A0A919I3S4"/>
<sequence>MQAQILQLLRELKQELNMGLLFITHNLSIVRQLADRVAVMQNGRCVEHNDCRALFSAPGIPTPNACWIASRTGSLCRWPPMPRCCCRRTI</sequence>
<dbReference type="InterPro" id="IPR050319">
    <property type="entry name" value="ABC_transp_ATP-bind"/>
</dbReference>
<dbReference type="SUPFAM" id="SSF52540">
    <property type="entry name" value="P-loop containing nucleoside triphosphate hydrolases"/>
    <property type="match status" value="1"/>
</dbReference>
<dbReference type="Proteomes" id="UP000655094">
    <property type="component" value="Unassembled WGS sequence"/>
</dbReference>
<evidence type="ECO:0000256" key="1">
    <source>
        <dbReference type="ARBA" id="ARBA00005417"/>
    </source>
</evidence>
<keyword evidence="4" id="KW-0067">ATP-binding</keyword>
<name>A0A919I3S4_KLEPN</name>
<protein>
    <recommendedName>
        <fullName evidence="7">ABC transporter ATP-binding protein</fullName>
    </recommendedName>
</protein>
<evidence type="ECO:0000256" key="4">
    <source>
        <dbReference type="ARBA" id="ARBA00022840"/>
    </source>
</evidence>
<dbReference type="PANTHER" id="PTHR43776">
    <property type="entry name" value="TRANSPORT ATP-BINDING PROTEIN"/>
    <property type="match status" value="1"/>
</dbReference>
<organism evidence="5 6">
    <name type="scientific">Klebsiella pneumoniae</name>
    <dbReference type="NCBI Taxonomy" id="573"/>
    <lineage>
        <taxon>Bacteria</taxon>
        <taxon>Pseudomonadati</taxon>
        <taxon>Pseudomonadota</taxon>
        <taxon>Gammaproteobacteria</taxon>
        <taxon>Enterobacterales</taxon>
        <taxon>Enterobacteriaceae</taxon>
        <taxon>Klebsiella/Raoultella group</taxon>
        <taxon>Klebsiella</taxon>
        <taxon>Klebsiella pneumoniae complex</taxon>
    </lineage>
</organism>
<accession>A0A919I3S4</accession>
<comment type="caution">
    <text evidence="5">The sequence shown here is derived from an EMBL/GenBank/DDBJ whole genome shotgun (WGS) entry which is preliminary data.</text>
</comment>